<dbReference type="RefSeq" id="WP_189569629.1">
    <property type="nucleotide sequence ID" value="NZ_BMXI01000007.1"/>
</dbReference>
<evidence type="ECO:0000313" key="4">
    <source>
        <dbReference type="Proteomes" id="UP000644507"/>
    </source>
</evidence>
<keyword evidence="2" id="KW-0472">Membrane</keyword>
<accession>A0A918TM93</accession>
<comment type="caution">
    <text evidence="3">The sequence shown here is derived from an EMBL/GenBank/DDBJ whole genome shotgun (WGS) entry which is preliminary data.</text>
</comment>
<keyword evidence="4" id="KW-1185">Reference proteome</keyword>
<feature type="transmembrane region" description="Helical" evidence="2">
    <location>
        <begin position="84"/>
        <end position="106"/>
    </location>
</feature>
<organism evidence="3 4">
    <name type="scientific">Roseibacillus persicicus</name>
    <dbReference type="NCBI Taxonomy" id="454148"/>
    <lineage>
        <taxon>Bacteria</taxon>
        <taxon>Pseudomonadati</taxon>
        <taxon>Verrucomicrobiota</taxon>
        <taxon>Verrucomicrobiia</taxon>
        <taxon>Verrucomicrobiales</taxon>
        <taxon>Verrucomicrobiaceae</taxon>
        <taxon>Roseibacillus</taxon>
    </lineage>
</organism>
<evidence type="ECO:0008006" key="5">
    <source>
        <dbReference type="Google" id="ProtNLM"/>
    </source>
</evidence>
<reference evidence="3" key="2">
    <citation type="submission" date="2020-09" db="EMBL/GenBank/DDBJ databases">
        <authorList>
            <person name="Sun Q."/>
            <person name="Kim S."/>
        </authorList>
    </citation>
    <scope>NUCLEOTIDE SEQUENCE</scope>
    <source>
        <strain evidence="3">KCTC 12988</strain>
    </source>
</reference>
<dbReference type="EMBL" id="BMXI01000007">
    <property type="protein sequence ID" value="GHC52266.1"/>
    <property type="molecule type" value="Genomic_DNA"/>
</dbReference>
<feature type="region of interest" description="Disordered" evidence="1">
    <location>
        <begin position="1"/>
        <end position="22"/>
    </location>
</feature>
<name>A0A918TM93_9BACT</name>
<protein>
    <recommendedName>
        <fullName evidence="5">DUF3379 domain-containing protein</fullName>
    </recommendedName>
</protein>
<dbReference type="Proteomes" id="UP000644507">
    <property type="component" value="Unassembled WGS sequence"/>
</dbReference>
<sequence length="254" mass="28972">MDKDEIRNNLSGYRPEIYRDDDPRIAPSLQAAKADPELSQWLEQELAFDEEVSASLRRAQPPASAKEDLLRAYRSESKWKKRRLHLPLTAAAAILVSSAWIAHYFLMPPPVEFASNPAPTEQTFREQMAFFASQRFVLDEGFSTNTESVAWLAERNYPTLKTIPPKLFRFRGMGCKKIMWQGHRVSLICFKNNSNEIVHLFVLARPALEGSPDASSNLEQLLVFHERETKGWQDDDQVYLLVGSKPGVNIPNLL</sequence>
<evidence type="ECO:0000313" key="3">
    <source>
        <dbReference type="EMBL" id="GHC52266.1"/>
    </source>
</evidence>
<keyword evidence="2" id="KW-0812">Transmembrane</keyword>
<gene>
    <name evidence="3" type="ORF">GCM10007100_18200</name>
</gene>
<reference evidence="3" key="1">
    <citation type="journal article" date="2014" name="Int. J. Syst. Evol. Microbiol.">
        <title>Complete genome sequence of Corynebacterium casei LMG S-19264T (=DSM 44701T), isolated from a smear-ripened cheese.</title>
        <authorList>
            <consortium name="US DOE Joint Genome Institute (JGI-PGF)"/>
            <person name="Walter F."/>
            <person name="Albersmeier A."/>
            <person name="Kalinowski J."/>
            <person name="Ruckert C."/>
        </authorList>
    </citation>
    <scope>NUCLEOTIDE SEQUENCE</scope>
    <source>
        <strain evidence="3">KCTC 12988</strain>
    </source>
</reference>
<evidence type="ECO:0000256" key="1">
    <source>
        <dbReference type="SAM" id="MobiDB-lite"/>
    </source>
</evidence>
<dbReference type="AlphaFoldDB" id="A0A918TM93"/>
<keyword evidence="2" id="KW-1133">Transmembrane helix</keyword>
<proteinExistence type="predicted"/>
<evidence type="ECO:0000256" key="2">
    <source>
        <dbReference type="SAM" id="Phobius"/>
    </source>
</evidence>